<feature type="compositionally biased region" description="Basic and acidic residues" evidence="5">
    <location>
        <begin position="294"/>
        <end position="340"/>
    </location>
</feature>
<feature type="compositionally biased region" description="Acidic residues" evidence="5">
    <location>
        <begin position="534"/>
        <end position="550"/>
    </location>
</feature>
<feature type="region of interest" description="Disordered" evidence="5">
    <location>
        <begin position="601"/>
        <end position="621"/>
    </location>
</feature>
<feature type="region of interest" description="Disordered" evidence="5">
    <location>
        <begin position="294"/>
        <end position="345"/>
    </location>
</feature>
<keyword evidence="9" id="KW-1185">Reference proteome</keyword>
<feature type="region of interest" description="Disordered" evidence="5">
    <location>
        <begin position="522"/>
        <end position="587"/>
    </location>
</feature>
<accession>A0A067K3T3</accession>
<dbReference type="AlphaFoldDB" id="A0A067K3T3"/>
<feature type="domain" description="Chromatin assembly factor 1 subunit A dimerization" evidence="6">
    <location>
        <begin position="499"/>
        <end position="565"/>
    </location>
</feature>
<dbReference type="PANTHER" id="PTHR15272">
    <property type="entry name" value="CHROMATIN ASSEMBLY FACTOR 1 SUBUNIT A CAF-1 SUBUNIT A"/>
    <property type="match status" value="1"/>
</dbReference>
<name>A0A067K3T3_JATCU</name>
<dbReference type="GO" id="GO:0006281">
    <property type="term" value="P:DNA repair"/>
    <property type="evidence" value="ECO:0007669"/>
    <property type="project" value="UniProtKB-KW"/>
</dbReference>
<feature type="compositionally biased region" description="Low complexity" evidence="5">
    <location>
        <begin position="819"/>
        <end position="828"/>
    </location>
</feature>
<dbReference type="EMBL" id="KK914893">
    <property type="protein sequence ID" value="KDP26920.1"/>
    <property type="molecule type" value="Genomic_DNA"/>
</dbReference>
<dbReference type="InterPro" id="IPR048800">
    <property type="entry name" value="Cac1-like_C"/>
</dbReference>
<evidence type="ECO:0000256" key="2">
    <source>
        <dbReference type="ARBA" id="ARBA00022763"/>
    </source>
</evidence>
<proteinExistence type="predicted"/>
<dbReference type="PANTHER" id="PTHR15272:SF0">
    <property type="entry name" value="CHROMATIN ASSEMBLY FACTOR 1 SUBUNIT A"/>
    <property type="match status" value="1"/>
</dbReference>
<evidence type="ECO:0000259" key="6">
    <source>
        <dbReference type="Pfam" id="PF12253"/>
    </source>
</evidence>
<protein>
    <recommendedName>
        <fullName evidence="10">Chromatin assembly factor 1 subunit FAS1</fullName>
    </recommendedName>
</protein>
<evidence type="ECO:0000256" key="4">
    <source>
        <dbReference type="ARBA" id="ARBA00023242"/>
    </source>
</evidence>
<dbReference type="Proteomes" id="UP000027138">
    <property type="component" value="Unassembled WGS sequence"/>
</dbReference>
<dbReference type="STRING" id="180498.A0A067K3T3"/>
<evidence type="ECO:0000259" key="7">
    <source>
        <dbReference type="Pfam" id="PF21796"/>
    </source>
</evidence>
<keyword evidence="2" id="KW-0227">DNA damage</keyword>
<evidence type="ECO:0000256" key="3">
    <source>
        <dbReference type="ARBA" id="ARBA00023204"/>
    </source>
</evidence>
<comment type="subcellular location">
    <subcellularLocation>
        <location evidence="1">Nucleus</location>
    </subcellularLocation>
</comment>
<evidence type="ECO:0000313" key="8">
    <source>
        <dbReference type="EMBL" id="KDP26920.1"/>
    </source>
</evidence>
<feature type="region of interest" description="Disordered" evidence="5">
    <location>
        <begin position="1"/>
        <end position="35"/>
    </location>
</feature>
<dbReference type="InterPro" id="IPR022043">
    <property type="entry name" value="CAF1A_DD"/>
</dbReference>
<dbReference type="Pfam" id="PF12253">
    <property type="entry name" value="CAF1A_dimeriz"/>
    <property type="match status" value="1"/>
</dbReference>
<feature type="region of interest" description="Disordered" evidence="5">
    <location>
        <begin position="808"/>
        <end position="847"/>
    </location>
</feature>
<feature type="domain" description="Chromatin assembly factor 1 subunit Cac1-like C-terminal" evidence="7">
    <location>
        <begin position="727"/>
        <end position="777"/>
    </location>
</feature>
<dbReference type="GO" id="GO:0033186">
    <property type="term" value="C:CAF-1 complex"/>
    <property type="evidence" value="ECO:0007669"/>
    <property type="project" value="TreeGrafter"/>
</dbReference>
<gene>
    <name evidence="8" type="ORF">JCGZ_18078</name>
</gene>
<evidence type="ECO:0000256" key="5">
    <source>
        <dbReference type="SAM" id="MobiDB-lite"/>
    </source>
</evidence>
<evidence type="ECO:0008006" key="10">
    <source>
        <dbReference type="Google" id="ProtNLM"/>
    </source>
</evidence>
<evidence type="ECO:0000313" key="9">
    <source>
        <dbReference type="Proteomes" id="UP000027138"/>
    </source>
</evidence>
<dbReference type="OrthoDB" id="440676at2759"/>
<organism evidence="8 9">
    <name type="scientific">Jatropha curcas</name>
    <name type="common">Barbados nut</name>
    <dbReference type="NCBI Taxonomy" id="180498"/>
    <lineage>
        <taxon>Eukaryota</taxon>
        <taxon>Viridiplantae</taxon>
        <taxon>Streptophyta</taxon>
        <taxon>Embryophyta</taxon>
        <taxon>Tracheophyta</taxon>
        <taxon>Spermatophyta</taxon>
        <taxon>Magnoliopsida</taxon>
        <taxon>eudicotyledons</taxon>
        <taxon>Gunneridae</taxon>
        <taxon>Pentapetalae</taxon>
        <taxon>rosids</taxon>
        <taxon>fabids</taxon>
        <taxon>Malpighiales</taxon>
        <taxon>Euphorbiaceae</taxon>
        <taxon>Crotonoideae</taxon>
        <taxon>Jatropheae</taxon>
        <taxon>Jatropha</taxon>
    </lineage>
</organism>
<keyword evidence="4" id="KW-0539">Nucleus</keyword>
<reference evidence="8 9" key="1">
    <citation type="journal article" date="2014" name="PLoS ONE">
        <title>Global Analysis of Gene Expression Profiles in Physic Nut (Jatropha curcas L.) Seedlings Exposed to Salt Stress.</title>
        <authorList>
            <person name="Zhang L."/>
            <person name="Zhang C."/>
            <person name="Wu P."/>
            <person name="Chen Y."/>
            <person name="Li M."/>
            <person name="Jiang H."/>
            <person name="Wu G."/>
        </authorList>
    </citation>
    <scope>NUCLEOTIDE SEQUENCE [LARGE SCALE GENOMIC DNA]</scope>
    <source>
        <strain evidence="9">cv. GZQX0401</strain>
        <tissue evidence="8">Young leaves</tissue>
    </source>
</reference>
<evidence type="ECO:0000256" key="1">
    <source>
        <dbReference type="ARBA" id="ARBA00004123"/>
    </source>
</evidence>
<sequence length="847" mass="96651">MAEPVPTVIDVDSEPKPNTQDQPKKNLKRKRATSTPSLLCNMTDDQKAAQIETLKDELQGLFVYYRQEMDQELGFGFGADLGGNECNTLNGMVGLLMEESQLALSKLVEEIHAKLSKERLKDNVTVTVAVVKTAVLFVGQRMMYGVPNVDADVLEDESQDCLWCWETRDLKVMPKYLRGTLKVRRICRKKIHERISAVSAMISALQNSETYQSCRTDLMRASGKLAKALKEAEIRSLVDGTLQKNGTVKADQEAKLEQKVLIKQLEKNKREVEKEKKRMDLELQKEKRQIEKEQKRLQEEAEKDEKRREKEESEMRRQLKKQQKEVEKEQRHKEKEEAKMKRQNAIKKQASIMERFLKRSKTDSPCQNEGTSIEETAPVLSGKKSEKMPEAVTMAMDCTLSSNDDIRIDDIRKLHLSSWHHLGHAIRSNRKQHWSIRQKPKTELFKELKLTTARELSHDGELIVEKLESEWGEQSSDDRLCATNLESSLNDKKWKRRKKLLQFDKSHRPAFYGIWPKKSHVVGPRHPFRKEPDLDYDVDSDEEWEEEDPGESLSDCDKDDEEQSLEEGCSKDDEEESEDGFFVPDGYLSENEGVQVDRMETELSVEKARGSPSSKQDSESEEFCKLLQQQKYLNNVTETALRKNQPLIILNLMHEKVPLFVAEDLTGTSKLEWTCLEALRVRKFPGGPSMEISTVDIQAEAREACVSNGKTNSTHVSPAAAIPELDMPIVVSTIQSCSQSINKVVDSLQQKFPTVSKSQLRNKVREISDFVDNRWQVKKEVLNEVGISISPPGKSRGRMPNISTFFSKRCLPPTGKSMNPNENSPESSLKAGCSEVEGQRGCTYSQP</sequence>
<dbReference type="GO" id="GO:0005634">
    <property type="term" value="C:nucleus"/>
    <property type="evidence" value="ECO:0007669"/>
    <property type="project" value="UniProtKB-SubCell"/>
</dbReference>
<dbReference type="Pfam" id="PF21796">
    <property type="entry name" value="Cac1_C"/>
    <property type="match status" value="1"/>
</dbReference>
<keyword evidence="3" id="KW-0234">DNA repair</keyword>
<dbReference type="GO" id="GO:0006334">
    <property type="term" value="P:nucleosome assembly"/>
    <property type="evidence" value="ECO:0007669"/>
    <property type="project" value="TreeGrafter"/>
</dbReference>